<reference evidence="2" key="1">
    <citation type="journal article" date="2023" name="Front. Plant Sci.">
        <title>Chromosomal-level genome assembly of Melastoma candidum provides insights into trichome evolution.</title>
        <authorList>
            <person name="Zhong Y."/>
            <person name="Wu W."/>
            <person name="Sun C."/>
            <person name="Zou P."/>
            <person name="Liu Y."/>
            <person name="Dai S."/>
            <person name="Zhou R."/>
        </authorList>
    </citation>
    <scope>NUCLEOTIDE SEQUENCE [LARGE SCALE GENOMIC DNA]</scope>
</reference>
<evidence type="ECO:0000313" key="1">
    <source>
        <dbReference type="EMBL" id="KAI4339117.1"/>
    </source>
</evidence>
<comment type="caution">
    <text evidence="1">The sequence shown here is derived from an EMBL/GenBank/DDBJ whole genome shotgun (WGS) entry which is preliminary data.</text>
</comment>
<protein>
    <submittedName>
        <fullName evidence="1">Uncharacterized protein</fullName>
    </submittedName>
</protein>
<organism evidence="1 2">
    <name type="scientific">Melastoma candidum</name>
    <dbReference type="NCBI Taxonomy" id="119954"/>
    <lineage>
        <taxon>Eukaryota</taxon>
        <taxon>Viridiplantae</taxon>
        <taxon>Streptophyta</taxon>
        <taxon>Embryophyta</taxon>
        <taxon>Tracheophyta</taxon>
        <taxon>Spermatophyta</taxon>
        <taxon>Magnoliopsida</taxon>
        <taxon>eudicotyledons</taxon>
        <taxon>Gunneridae</taxon>
        <taxon>Pentapetalae</taxon>
        <taxon>rosids</taxon>
        <taxon>malvids</taxon>
        <taxon>Myrtales</taxon>
        <taxon>Melastomataceae</taxon>
        <taxon>Melastomatoideae</taxon>
        <taxon>Melastomateae</taxon>
        <taxon>Melastoma</taxon>
    </lineage>
</organism>
<sequence length="442" mass="50117">MDRRRGQQQNHHHQNRRHRGSGWNPSPASYSNSRPTSASWDRDDDPSGGRVPATARRGGFTNRYVVPGVRSVVGGHGRRGGDEGYDDDEQGKARANPDRESPLVGTCPHMCPAAEIEQRERLRDLASFERLHGNPAKTSPELAVKKFCRTISTKDVRPSDIRPIAVLERTLDYLMGLMDMSDKPFEIVHDFVFDRSRSVRQDMSMQNVVDRKAIQMYEKMAKFHVISHHKLRVSGQGSDEVIVSSWHHLNMEQMAKVLTSLYNLYDVNQLPNSLHENEAEYRSLYVLLCLGSDSLPEGETLPLWLRRVPSLVIKSKEMSFARKVLRSVRVGNYKRFFDTVAAEASYLQYCAIGPSIDKVRALALSCINTGGYKLHPYPISHLSTLLRMKESEMEAFCEACNLATSFDEHGNMVLTTKQTGFTYPKRGFEKYSFTGTDENIGR</sequence>
<dbReference type="Proteomes" id="UP001057402">
    <property type="component" value="Chromosome 7"/>
</dbReference>
<name>A0ACB9NRC1_9MYRT</name>
<evidence type="ECO:0000313" key="2">
    <source>
        <dbReference type="Proteomes" id="UP001057402"/>
    </source>
</evidence>
<dbReference type="EMBL" id="CM042886">
    <property type="protein sequence ID" value="KAI4339117.1"/>
    <property type="molecule type" value="Genomic_DNA"/>
</dbReference>
<accession>A0ACB9NRC1</accession>
<proteinExistence type="predicted"/>
<keyword evidence="2" id="KW-1185">Reference proteome</keyword>
<gene>
    <name evidence="1" type="ORF">MLD38_024089</name>
</gene>